<evidence type="ECO:0000313" key="1">
    <source>
        <dbReference type="EMBL" id="SFC83483.1"/>
    </source>
</evidence>
<keyword evidence="2" id="KW-1185">Reference proteome</keyword>
<dbReference type="AlphaFoldDB" id="A0AAQ1HN01"/>
<reference evidence="1 2" key="1">
    <citation type="submission" date="2016-10" db="EMBL/GenBank/DDBJ databases">
        <authorList>
            <person name="Varghese N."/>
            <person name="Submissions S."/>
        </authorList>
    </citation>
    <scope>NUCLEOTIDE SEQUENCE [LARGE SCALE GENOMIC DNA]</scope>
    <source>
        <strain evidence="1 2">LMG 18378</strain>
    </source>
</reference>
<protein>
    <submittedName>
        <fullName evidence="1">Uncharacterized protein</fullName>
    </submittedName>
</protein>
<comment type="caution">
    <text evidence="1">The sequence shown here is derived from an EMBL/GenBank/DDBJ whole genome shotgun (WGS) entry which is preliminary data.</text>
</comment>
<sequence>MNRPEYCRGTGRPTNECDCLRCTPPAKEPAQCNPSS</sequence>
<organism evidence="1 2">
    <name type="scientific">Pseudomonas citronellolis</name>
    <dbReference type="NCBI Taxonomy" id="53408"/>
    <lineage>
        <taxon>Bacteria</taxon>
        <taxon>Pseudomonadati</taxon>
        <taxon>Pseudomonadota</taxon>
        <taxon>Gammaproteobacteria</taxon>
        <taxon>Pseudomonadales</taxon>
        <taxon>Pseudomonadaceae</taxon>
        <taxon>Pseudomonas</taxon>
    </lineage>
</organism>
<gene>
    <name evidence="1" type="ORF">SAMN05216577_11159</name>
</gene>
<proteinExistence type="predicted"/>
<accession>A0AAQ1HN01</accession>
<name>A0AAQ1HN01_9PSED</name>
<dbReference type="EMBL" id="FOLS01000011">
    <property type="protein sequence ID" value="SFC83483.1"/>
    <property type="molecule type" value="Genomic_DNA"/>
</dbReference>
<evidence type="ECO:0000313" key="2">
    <source>
        <dbReference type="Proteomes" id="UP000183385"/>
    </source>
</evidence>
<dbReference type="Proteomes" id="UP000183385">
    <property type="component" value="Unassembled WGS sequence"/>
</dbReference>